<accession>A0ABR0EYS8</accession>
<proteinExistence type="predicted"/>
<feature type="region of interest" description="Disordered" evidence="1">
    <location>
        <begin position="191"/>
        <end position="274"/>
    </location>
</feature>
<gene>
    <name evidence="2" type="ORF">PRZ48_000547</name>
</gene>
<keyword evidence="3" id="KW-1185">Reference proteome</keyword>
<organism evidence="2 3">
    <name type="scientific">Zasmidium cellare</name>
    <name type="common">Wine cellar mold</name>
    <name type="synonym">Racodium cellare</name>
    <dbReference type="NCBI Taxonomy" id="395010"/>
    <lineage>
        <taxon>Eukaryota</taxon>
        <taxon>Fungi</taxon>
        <taxon>Dikarya</taxon>
        <taxon>Ascomycota</taxon>
        <taxon>Pezizomycotina</taxon>
        <taxon>Dothideomycetes</taxon>
        <taxon>Dothideomycetidae</taxon>
        <taxon>Mycosphaerellales</taxon>
        <taxon>Mycosphaerellaceae</taxon>
        <taxon>Zasmidium</taxon>
    </lineage>
</organism>
<evidence type="ECO:0000256" key="1">
    <source>
        <dbReference type="SAM" id="MobiDB-lite"/>
    </source>
</evidence>
<protein>
    <submittedName>
        <fullName evidence="2">Uncharacterized protein</fullName>
    </submittedName>
</protein>
<evidence type="ECO:0000313" key="3">
    <source>
        <dbReference type="Proteomes" id="UP001305779"/>
    </source>
</evidence>
<dbReference type="EMBL" id="JAXOVC010000001">
    <property type="protein sequence ID" value="KAK4506814.1"/>
    <property type="molecule type" value="Genomic_DNA"/>
</dbReference>
<dbReference type="Proteomes" id="UP001305779">
    <property type="component" value="Unassembled WGS sequence"/>
</dbReference>
<comment type="caution">
    <text evidence="2">The sequence shown here is derived from an EMBL/GenBank/DDBJ whole genome shotgun (WGS) entry which is preliminary data.</text>
</comment>
<feature type="region of interest" description="Disordered" evidence="1">
    <location>
        <begin position="1"/>
        <end position="73"/>
    </location>
</feature>
<reference evidence="2 3" key="1">
    <citation type="journal article" date="2023" name="G3 (Bethesda)">
        <title>A chromosome-level genome assembly of Zasmidium syzygii isolated from banana leaves.</title>
        <authorList>
            <person name="van Westerhoven A.C."/>
            <person name="Mehrabi R."/>
            <person name="Talebi R."/>
            <person name="Steentjes M.B.F."/>
            <person name="Corcolon B."/>
            <person name="Chong P.A."/>
            <person name="Kema G.H.J."/>
            <person name="Seidl M.F."/>
        </authorList>
    </citation>
    <scope>NUCLEOTIDE SEQUENCE [LARGE SCALE GENOMIC DNA]</scope>
    <source>
        <strain evidence="2 3">P124</strain>
    </source>
</reference>
<evidence type="ECO:0000313" key="2">
    <source>
        <dbReference type="EMBL" id="KAK4506814.1"/>
    </source>
</evidence>
<feature type="compositionally biased region" description="Polar residues" evidence="1">
    <location>
        <begin position="217"/>
        <end position="231"/>
    </location>
</feature>
<name>A0ABR0EYS8_ZASCE</name>
<sequence>MEPAPNHTSGPGVPETEQHIPLTPFFERPAPHTSAKPPSPLGTAANPLALRRQSWESDQDHSTPTQHPHQPTIYIRRLRRQEYRIIPTVSGPTLAGIGVDRQDTPRNLGSLNSILDTSDQATARPLLPTPHSNAFPPTPWTFEAEGSVHAGWNSNNEITGASYALPPASTGSSTPVMSRLRSPFDRRNALADIRSPVTPAPTNIERGTQSAERDMRSSSTATNDDTTQSPPQCDVKKTYRRSKFVEHLEISAPPQYFDQGKLDSGYEGDDERSA</sequence>